<feature type="compositionally biased region" description="Low complexity" evidence="5">
    <location>
        <begin position="29"/>
        <end position="64"/>
    </location>
</feature>
<feature type="compositionally biased region" description="Low complexity" evidence="5">
    <location>
        <begin position="77"/>
        <end position="92"/>
    </location>
</feature>
<protein>
    <submittedName>
        <fullName evidence="7">Uncharacterized protein</fullName>
    </submittedName>
</protein>
<evidence type="ECO:0000256" key="2">
    <source>
        <dbReference type="ARBA" id="ARBA00022692"/>
    </source>
</evidence>
<feature type="compositionally biased region" description="Polar residues" evidence="5">
    <location>
        <begin position="198"/>
        <end position="221"/>
    </location>
</feature>
<feature type="region of interest" description="Disordered" evidence="5">
    <location>
        <begin position="545"/>
        <end position="617"/>
    </location>
</feature>
<dbReference type="GO" id="GO:0016020">
    <property type="term" value="C:membrane"/>
    <property type="evidence" value="ECO:0007669"/>
    <property type="project" value="UniProtKB-SubCell"/>
</dbReference>
<dbReference type="AlphaFoldDB" id="A0AAN6PY38"/>
<feature type="region of interest" description="Disordered" evidence="5">
    <location>
        <begin position="453"/>
        <end position="525"/>
    </location>
</feature>
<sequence length="617" mass="64135">MASNGLPPGAFLTTIEGRRCTAVPRVAAVSPSSSSIASPTISSVITTPNPAETTPAIETTAVAAAPPPEIDTAVEQSPTSTTSSSFITATNTFPRPLPVVQAPNNNEPDPLARPPASAPASPPPPLLADRPPTSGAPLQSFTAIAGVASPQASVLQSSQADGSIAAPIAGTLAGSSGPGPAETSAPDLPQEPAGTPLLPTSESPQTPADSPSPDATETTSADPGVATIPTPNNNAVQSAVAVAGGVIGGVIALGLLIFFIWWWRRRRQRKIQSTLLTPVDAPPSFDRGEKGGYVISRGSIGPTPMTEKLRAAVGQQYKRLRGHIRNRAASSVNLDRSTSQFMDAVRAHSRENSSNIGAGLTAKDRLRTWWAGLGMKFSQGNNNRFQEKTAGVTGEKKAASSSQPDFLTLVSMGDQELDRGQRDGMARANGSASDNFLGSLRLNLGDDDPFSDANAIAHDSTKPAPLAVGNRSSNHDPFSDSNAILLDPPPRAAMPKPPAYAAADPRRSSRSNSIATSTAAARRHPSAVYHYSAAAALRDSTTTLGSTATATTAGNPRTKFRSDPFDLERPELLGGPSSNPKHAREGKDKDKGRGKEQCPLRRATQRPLCTRRALSAS</sequence>
<feature type="compositionally biased region" description="Basic and acidic residues" evidence="5">
    <location>
        <begin position="582"/>
        <end position="599"/>
    </location>
</feature>
<feature type="region of interest" description="Disordered" evidence="5">
    <location>
        <begin position="29"/>
        <end position="138"/>
    </location>
</feature>
<evidence type="ECO:0000256" key="4">
    <source>
        <dbReference type="ARBA" id="ARBA00023136"/>
    </source>
</evidence>
<dbReference type="PANTHER" id="PTHR15549:SF30">
    <property type="entry name" value="MID2 DOMAIN-CONTAINING PROTEIN"/>
    <property type="match status" value="1"/>
</dbReference>
<evidence type="ECO:0000256" key="5">
    <source>
        <dbReference type="SAM" id="MobiDB-lite"/>
    </source>
</evidence>
<feature type="compositionally biased region" description="Pro residues" evidence="5">
    <location>
        <begin position="111"/>
        <end position="126"/>
    </location>
</feature>
<feature type="region of interest" description="Disordered" evidence="5">
    <location>
        <begin position="168"/>
        <end position="230"/>
    </location>
</feature>
<feature type="compositionally biased region" description="Pro residues" evidence="5">
    <location>
        <begin position="487"/>
        <end position="498"/>
    </location>
</feature>
<reference evidence="7" key="1">
    <citation type="journal article" date="2023" name="Mol. Phylogenet. Evol.">
        <title>Genome-scale phylogeny and comparative genomics of the fungal order Sordariales.</title>
        <authorList>
            <person name="Hensen N."/>
            <person name="Bonometti L."/>
            <person name="Westerberg I."/>
            <person name="Brannstrom I.O."/>
            <person name="Guillou S."/>
            <person name="Cros-Aarteil S."/>
            <person name="Calhoun S."/>
            <person name="Haridas S."/>
            <person name="Kuo A."/>
            <person name="Mondo S."/>
            <person name="Pangilinan J."/>
            <person name="Riley R."/>
            <person name="LaButti K."/>
            <person name="Andreopoulos B."/>
            <person name="Lipzen A."/>
            <person name="Chen C."/>
            <person name="Yan M."/>
            <person name="Daum C."/>
            <person name="Ng V."/>
            <person name="Clum A."/>
            <person name="Steindorff A."/>
            <person name="Ohm R.A."/>
            <person name="Martin F."/>
            <person name="Silar P."/>
            <person name="Natvig D.O."/>
            <person name="Lalanne C."/>
            <person name="Gautier V."/>
            <person name="Ament-Velasquez S.L."/>
            <person name="Kruys A."/>
            <person name="Hutchinson M.I."/>
            <person name="Powell A.J."/>
            <person name="Barry K."/>
            <person name="Miller A.N."/>
            <person name="Grigoriev I.V."/>
            <person name="Debuchy R."/>
            <person name="Gladieux P."/>
            <person name="Hiltunen Thoren M."/>
            <person name="Johannesson H."/>
        </authorList>
    </citation>
    <scope>NUCLEOTIDE SEQUENCE</scope>
    <source>
        <strain evidence="7">CBS 757.83</strain>
    </source>
</reference>
<evidence type="ECO:0000313" key="8">
    <source>
        <dbReference type="Proteomes" id="UP001305647"/>
    </source>
</evidence>
<comment type="caution">
    <text evidence="7">The sequence shown here is derived from an EMBL/GenBank/DDBJ whole genome shotgun (WGS) entry which is preliminary data.</text>
</comment>
<comment type="subcellular location">
    <subcellularLocation>
        <location evidence="1">Membrane</location>
        <topology evidence="1">Single-pass membrane protein</topology>
    </subcellularLocation>
</comment>
<gene>
    <name evidence="7" type="ORF">N658DRAFT_487281</name>
</gene>
<dbReference type="InterPro" id="IPR051694">
    <property type="entry name" value="Immunoregulatory_rcpt-like"/>
</dbReference>
<keyword evidence="8" id="KW-1185">Reference proteome</keyword>
<keyword evidence="2 6" id="KW-0812">Transmembrane</keyword>
<feature type="compositionally biased region" description="Basic and acidic residues" evidence="5">
    <location>
        <begin position="560"/>
        <end position="571"/>
    </location>
</feature>
<dbReference type="EMBL" id="MU863645">
    <property type="protein sequence ID" value="KAK4099908.1"/>
    <property type="molecule type" value="Genomic_DNA"/>
</dbReference>
<organism evidence="7 8">
    <name type="scientific">Parathielavia hyrcaniae</name>
    <dbReference type="NCBI Taxonomy" id="113614"/>
    <lineage>
        <taxon>Eukaryota</taxon>
        <taxon>Fungi</taxon>
        <taxon>Dikarya</taxon>
        <taxon>Ascomycota</taxon>
        <taxon>Pezizomycotina</taxon>
        <taxon>Sordariomycetes</taxon>
        <taxon>Sordariomycetidae</taxon>
        <taxon>Sordariales</taxon>
        <taxon>Chaetomiaceae</taxon>
        <taxon>Parathielavia</taxon>
    </lineage>
</organism>
<dbReference type="Proteomes" id="UP001305647">
    <property type="component" value="Unassembled WGS sequence"/>
</dbReference>
<evidence type="ECO:0000313" key="7">
    <source>
        <dbReference type="EMBL" id="KAK4099908.1"/>
    </source>
</evidence>
<evidence type="ECO:0000256" key="1">
    <source>
        <dbReference type="ARBA" id="ARBA00004167"/>
    </source>
</evidence>
<keyword evidence="3 6" id="KW-1133">Transmembrane helix</keyword>
<evidence type="ECO:0000256" key="6">
    <source>
        <dbReference type="SAM" id="Phobius"/>
    </source>
</evidence>
<feature type="compositionally biased region" description="Low complexity" evidence="5">
    <location>
        <begin position="545"/>
        <end position="554"/>
    </location>
</feature>
<evidence type="ECO:0000256" key="3">
    <source>
        <dbReference type="ARBA" id="ARBA00022989"/>
    </source>
</evidence>
<feature type="transmembrane region" description="Helical" evidence="6">
    <location>
        <begin position="239"/>
        <end position="263"/>
    </location>
</feature>
<dbReference type="PANTHER" id="PTHR15549">
    <property type="entry name" value="PAIRED IMMUNOGLOBULIN-LIKE TYPE 2 RECEPTOR"/>
    <property type="match status" value="1"/>
</dbReference>
<name>A0AAN6PY38_9PEZI</name>
<accession>A0AAN6PY38</accession>
<dbReference type="GO" id="GO:0071944">
    <property type="term" value="C:cell periphery"/>
    <property type="evidence" value="ECO:0007669"/>
    <property type="project" value="UniProtKB-ARBA"/>
</dbReference>
<keyword evidence="4 6" id="KW-0472">Membrane</keyword>
<reference evidence="7" key="2">
    <citation type="submission" date="2023-05" db="EMBL/GenBank/DDBJ databases">
        <authorList>
            <consortium name="Lawrence Berkeley National Laboratory"/>
            <person name="Steindorff A."/>
            <person name="Hensen N."/>
            <person name="Bonometti L."/>
            <person name="Westerberg I."/>
            <person name="Brannstrom I.O."/>
            <person name="Guillou S."/>
            <person name="Cros-Aarteil S."/>
            <person name="Calhoun S."/>
            <person name="Haridas S."/>
            <person name="Kuo A."/>
            <person name="Mondo S."/>
            <person name="Pangilinan J."/>
            <person name="Riley R."/>
            <person name="Labutti K."/>
            <person name="Andreopoulos B."/>
            <person name="Lipzen A."/>
            <person name="Chen C."/>
            <person name="Yanf M."/>
            <person name="Daum C."/>
            <person name="Ng V."/>
            <person name="Clum A."/>
            <person name="Ohm R."/>
            <person name="Martin F."/>
            <person name="Silar P."/>
            <person name="Natvig D."/>
            <person name="Lalanne C."/>
            <person name="Gautier V."/>
            <person name="Ament-Velasquez S.L."/>
            <person name="Kruys A."/>
            <person name="Hutchinson M.I."/>
            <person name="Powell A.J."/>
            <person name="Barry K."/>
            <person name="Miller A.N."/>
            <person name="Grigoriev I.V."/>
            <person name="Debuchy R."/>
            <person name="Gladieux P."/>
            <person name="Thoren M.H."/>
            <person name="Johannesson H."/>
        </authorList>
    </citation>
    <scope>NUCLEOTIDE SEQUENCE</scope>
    <source>
        <strain evidence="7">CBS 757.83</strain>
    </source>
</reference>
<proteinExistence type="predicted"/>